<sequence length="695" mass="77828">MERSDHISHLQGRSPAVAFIDHRLPEHDPAFLNAPSVFDHDSSKYIPLIPARNNQSITHSFTSTSLALRPEPPSDPPTVPKQTSQNVGVQSMKFWNDIFPEAMKILSTDSEEPKSLAKAAGGIRNASSWGQICARLDEAQATYSGGEGASAVFKRMRRKVADNLSQPTAHIAKMVPDIDPWTTPVAGTVGILLQAMSTAAKTRQEILASLSDLEKQFSNINSFAATFPRDQDVRQASIFLVVAIFHAAEQAIGFFLKSAGRKVAAAVLSGTDYQKELLDSFKEIQKRSDYLIQKAQNSHYAGTRAAIQEILSCENRLLAGQAQAAQQSADMKNTIREMMEMYSREKELDRKQQREEQKRRDEAQKQRDAIQMRQHQELLALVHQFQLQQIAPRPVSPNPITLALPAPPPSSTYSAPIQNFTVWTSQTLLQLLDVSDIAALDLFQVKGLESTLPQRDKRKADQVLQTELFRQWMGGLHPAKLLIHGDFRGSRTVSPLSLLTATLTEAARADQPRFVSLVFFCGCHVDPEEDPFSSGKALIKVLISQLLQQQPHINIDPSPWELDIGRAHQGDLQQLCRLFNFLVHCLPDEVTLFCLIDGAVYYERDEFIVEMQYVLAEILRLVGDSTLKANVKILITSPWRTEMVQQFFHEDNEMLHMEGMPSSELTPSASRVIDRHILQPDSDESSRQSSPEPWS</sequence>
<evidence type="ECO:0000259" key="3">
    <source>
        <dbReference type="Pfam" id="PF24883"/>
    </source>
</evidence>
<dbReference type="EMBL" id="JAUJFL010000007">
    <property type="protein sequence ID" value="KAK2599692.1"/>
    <property type="molecule type" value="Genomic_DNA"/>
</dbReference>
<dbReference type="Pfam" id="PF24883">
    <property type="entry name" value="NPHP3_N"/>
    <property type="match status" value="1"/>
</dbReference>
<organism evidence="4 5">
    <name type="scientific">Phomopsis amygdali</name>
    <name type="common">Fusicoccum amygdali</name>
    <dbReference type="NCBI Taxonomy" id="1214568"/>
    <lineage>
        <taxon>Eukaryota</taxon>
        <taxon>Fungi</taxon>
        <taxon>Dikarya</taxon>
        <taxon>Ascomycota</taxon>
        <taxon>Pezizomycotina</taxon>
        <taxon>Sordariomycetes</taxon>
        <taxon>Sordariomycetidae</taxon>
        <taxon>Diaporthales</taxon>
        <taxon>Diaporthaceae</taxon>
        <taxon>Diaporthe</taxon>
    </lineage>
</organism>
<evidence type="ECO:0000256" key="2">
    <source>
        <dbReference type="SAM" id="MobiDB-lite"/>
    </source>
</evidence>
<feature type="compositionally biased region" description="Pro residues" evidence="2">
    <location>
        <begin position="70"/>
        <end position="79"/>
    </location>
</feature>
<proteinExistence type="predicted"/>
<dbReference type="PANTHER" id="PTHR40619:SF3">
    <property type="entry name" value="FUNGAL STAND N-TERMINAL GOODBYE DOMAIN-CONTAINING PROTEIN"/>
    <property type="match status" value="1"/>
</dbReference>
<dbReference type="AlphaFoldDB" id="A0AAD9W114"/>
<evidence type="ECO:0000313" key="5">
    <source>
        <dbReference type="Proteomes" id="UP001265746"/>
    </source>
</evidence>
<dbReference type="PANTHER" id="PTHR40619">
    <property type="entry name" value="FUNGAL STAND N-TERMINAL GOODBYE DOMAIN-CONTAINING PROTEIN"/>
    <property type="match status" value="1"/>
</dbReference>
<protein>
    <recommendedName>
        <fullName evidence="3">Nephrocystin 3-like N-terminal domain-containing protein</fullName>
    </recommendedName>
</protein>
<dbReference type="InterPro" id="IPR056884">
    <property type="entry name" value="NPHP3-like_N"/>
</dbReference>
<name>A0AAD9W114_PHOAM</name>
<feature type="domain" description="Nephrocystin 3-like N-terminal" evidence="3">
    <location>
        <begin position="462"/>
        <end position="637"/>
    </location>
</feature>
<feature type="region of interest" description="Disordered" evidence="2">
    <location>
        <begin position="344"/>
        <end position="367"/>
    </location>
</feature>
<reference evidence="4" key="1">
    <citation type="submission" date="2023-06" db="EMBL/GenBank/DDBJ databases">
        <authorList>
            <person name="Noh H."/>
        </authorList>
    </citation>
    <scope>NUCLEOTIDE SEQUENCE</scope>
    <source>
        <strain evidence="4">DUCC20226</strain>
    </source>
</reference>
<evidence type="ECO:0000313" key="4">
    <source>
        <dbReference type="EMBL" id="KAK2599692.1"/>
    </source>
</evidence>
<dbReference type="Proteomes" id="UP001265746">
    <property type="component" value="Unassembled WGS sequence"/>
</dbReference>
<keyword evidence="5" id="KW-1185">Reference proteome</keyword>
<gene>
    <name evidence="4" type="ORF">N8I77_011425</name>
</gene>
<comment type="caution">
    <text evidence="4">The sequence shown here is derived from an EMBL/GenBank/DDBJ whole genome shotgun (WGS) entry which is preliminary data.</text>
</comment>
<accession>A0AAD9W114</accession>
<feature type="region of interest" description="Disordered" evidence="2">
    <location>
        <begin position="65"/>
        <end position="86"/>
    </location>
</feature>
<keyword evidence="1" id="KW-0677">Repeat</keyword>
<evidence type="ECO:0000256" key="1">
    <source>
        <dbReference type="ARBA" id="ARBA00022737"/>
    </source>
</evidence>